<feature type="transmembrane region" description="Helical" evidence="7">
    <location>
        <begin position="23"/>
        <end position="52"/>
    </location>
</feature>
<dbReference type="EMBL" id="CP024172">
    <property type="protein sequence ID" value="AZW15915.1"/>
    <property type="molecule type" value="Genomic_DNA"/>
</dbReference>
<dbReference type="GO" id="GO:0016682">
    <property type="term" value="F:oxidoreductase activity, acting on diphenols and related substances as donors, oxygen as acceptor"/>
    <property type="evidence" value="ECO:0007669"/>
    <property type="project" value="TreeGrafter"/>
</dbReference>
<dbReference type="PANTHER" id="PTHR43141">
    <property type="entry name" value="CYTOCHROME BD2 SUBUNIT II"/>
    <property type="match status" value="1"/>
</dbReference>
<keyword evidence="4 7" id="KW-0812">Transmembrane</keyword>
<evidence type="ECO:0000256" key="2">
    <source>
        <dbReference type="ARBA" id="ARBA00007543"/>
    </source>
</evidence>
<dbReference type="GO" id="GO:0019646">
    <property type="term" value="P:aerobic electron transport chain"/>
    <property type="evidence" value="ECO:0007669"/>
    <property type="project" value="TreeGrafter"/>
</dbReference>
<comment type="subcellular location">
    <subcellularLocation>
        <location evidence="1">Cell membrane</location>
        <topology evidence="1">Multi-pass membrane protein</topology>
    </subcellularLocation>
</comment>
<evidence type="ECO:0000313" key="8">
    <source>
        <dbReference type="EMBL" id="AZW15915.1"/>
    </source>
</evidence>
<feature type="transmembrane region" description="Helical" evidence="7">
    <location>
        <begin position="161"/>
        <end position="185"/>
    </location>
</feature>
<feature type="transmembrane region" description="Helical" evidence="7">
    <location>
        <begin position="268"/>
        <end position="290"/>
    </location>
</feature>
<dbReference type="KEGG" id="bhz:ACR54_00940"/>
<dbReference type="AlphaFoldDB" id="A0AAN1RUF3"/>
<organism evidence="8 9">
    <name type="scientific">Bordetella hinzii</name>
    <dbReference type="NCBI Taxonomy" id="103855"/>
    <lineage>
        <taxon>Bacteria</taxon>
        <taxon>Pseudomonadati</taxon>
        <taxon>Pseudomonadota</taxon>
        <taxon>Betaproteobacteria</taxon>
        <taxon>Burkholderiales</taxon>
        <taxon>Alcaligenaceae</taxon>
        <taxon>Bordetella</taxon>
    </lineage>
</organism>
<dbReference type="InterPro" id="IPR003317">
    <property type="entry name" value="Cyt-d_oxidase_su2"/>
</dbReference>
<feature type="transmembrane region" description="Helical" evidence="7">
    <location>
        <begin position="310"/>
        <end position="331"/>
    </location>
</feature>
<dbReference type="PANTHER" id="PTHR43141:SF4">
    <property type="entry name" value="CYTOCHROME BD2 SUBUNIT II"/>
    <property type="match status" value="1"/>
</dbReference>
<protein>
    <submittedName>
        <fullName evidence="8">Cytochrome oxidase</fullName>
    </submittedName>
</protein>
<feature type="transmembrane region" description="Helical" evidence="7">
    <location>
        <begin position="129"/>
        <end position="149"/>
    </location>
</feature>
<evidence type="ECO:0000256" key="3">
    <source>
        <dbReference type="ARBA" id="ARBA00022475"/>
    </source>
</evidence>
<gene>
    <name evidence="8" type="ORF">CS347_03520</name>
</gene>
<dbReference type="GeneID" id="92997038"/>
<evidence type="ECO:0000313" key="9">
    <source>
        <dbReference type="Proteomes" id="UP000282741"/>
    </source>
</evidence>
<evidence type="ECO:0000256" key="6">
    <source>
        <dbReference type="ARBA" id="ARBA00023136"/>
    </source>
</evidence>
<dbReference type="RefSeq" id="WP_029578949.1">
    <property type="nucleotide sequence ID" value="NZ_CP012076.1"/>
</dbReference>
<feature type="transmembrane region" description="Helical" evidence="7">
    <location>
        <begin position="206"/>
        <end position="227"/>
    </location>
</feature>
<feature type="transmembrane region" description="Helical" evidence="7">
    <location>
        <begin position="233"/>
        <end position="256"/>
    </location>
</feature>
<evidence type="ECO:0000256" key="5">
    <source>
        <dbReference type="ARBA" id="ARBA00022989"/>
    </source>
</evidence>
<keyword evidence="6 7" id="KW-0472">Membrane</keyword>
<feature type="transmembrane region" description="Helical" evidence="7">
    <location>
        <begin position="97"/>
        <end position="117"/>
    </location>
</feature>
<keyword evidence="3" id="KW-1003">Cell membrane</keyword>
<dbReference type="GO" id="GO:0009055">
    <property type="term" value="F:electron transfer activity"/>
    <property type="evidence" value="ECO:0007669"/>
    <property type="project" value="TreeGrafter"/>
</dbReference>
<feature type="transmembrane region" description="Helical" evidence="7">
    <location>
        <begin position="73"/>
        <end position="91"/>
    </location>
</feature>
<evidence type="ECO:0000256" key="4">
    <source>
        <dbReference type="ARBA" id="ARBA00022692"/>
    </source>
</evidence>
<dbReference type="Pfam" id="PF02322">
    <property type="entry name" value="Cyt_bd_oxida_II"/>
    <property type="match status" value="1"/>
</dbReference>
<reference evidence="9" key="1">
    <citation type="submission" date="2017-10" db="EMBL/GenBank/DDBJ databases">
        <title>Whole genome sequencing of various Bordetella species.</title>
        <authorList>
            <person name="Weigand M.R."/>
            <person name="Loparev V."/>
            <person name="Peng Y."/>
            <person name="Bowden K.E."/>
            <person name="Tondella M.L."/>
            <person name="Williams M.M."/>
        </authorList>
    </citation>
    <scope>NUCLEOTIDE SEQUENCE [LARGE SCALE GENOMIC DNA]</scope>
    <source>
        <strain evidence="9">H720</strain>
    </source>
</reference>
<evidence type="ECO:0000256" key="1">
    <source>
        <dbReference type="ARBA" id="ARBA00004651"/>
    </source>
</evidence>
<dbReference type="GO" id="GO:0005886">
    <property type="term" value="C:plasma membrane"/>
    <property type="evidence" value="ECO:0007669"/>
    <property type="project" value="UniProtKB-SubCell"/>
</dbReference>
<dbReference type="GO" id="GO:0070069">
    <property type="term" value="C:cytochrome complex"/>
    <property type="evidence" value="ECO:0007669"/>
    <property type="project" value="TreeGrafter"/>
</dbReference>
<accession>A0AAN1RUF3</accession>
<evidence type="ECO:0000256" key="7">
    <source>
        <dbReference type="SAM" id="Phobius"/>
    </source>
</evidence>
<name>A0AAN1RUF3_9BORD</name>
<comment type="similarity">
    <text evidence="2">Belongs to the cytochrome ubiquinol oxidase subunit 2 family.</text>
</comment>
<dbReference type="Proteomes" id="UP000282741">
    <property type="component" value="Chromosome"/>
</dbReference>
<sequence>MIATLAASLGLSPEDPTFWMPMVFMGLLLLLIAAGIVLDGFDIGVGILLQFAPAEERGRMMGLLSPWRDANEFWPLLGIGLFGSAFPFAWGAILGKLYGPLVVMVLGIVLRSVAFEFRIRARTELKPRWIFGFWVGSLLAAIGQGMVLGRIATDYQSDAGYGWFSLFVGLCAVAAYALLGACWLVMRVDGELQRRAASWARHGIRWTAAGMVAIAVTLGLANAGIFYKWSNAAHLGAAAGVWAAMLLGFVAAEMLLARLPGKADRFAWLPFVLCVALYLLMLAGLAYSFFPYLILDDMTIWDGSGALGSMRLVLAGVVIGVPVVLVFNILAYRSVFGRERRPVALLPPPG</sequence>
<proteinExistence type="inferred from homology"/>
<keyword evidence="5 7" id="KW-1133">Transmembrane helix</keyword>